<proteinExistence type="predicted"/>
<sequence length="618" mass="67009">MPPKIVLKRGLNRVPTGGKSIKAPKKGPKKAPKSSKQRRASSSSLSSASLDLSDDEGYSGVEDVSDSDDDEENVFAAEEEHILANARQPAAPSSPRPPSSDVDGDEDEAAADADDDDDTDDNENENEHELDSADEDGDDTSSVSWNGFASENDEPAPAQVHTAEPVSTTPVERHVRFAGVPDSESDSDETEEDVDDFFPDIFIAQDSLDSGFRREIEQDDDDDSSVSATYWDYSGAAGAPDDSDDDPYGIDEEFPNIFGGSNVNEPNDVSHSKIPELPLPEDDDDESDGYMSDGETTEEDEPEPVPRKKLIPILRAASGEPSDSEKSESGTPKPIKRSIKKPIVVMNPVTRKMMVITPQKKQRRFDVILDPVQFQPDYFSYPASHQTSPIMGNPGSLMMSAMSSANFFAGGMMDFQTVGPAEAFFPSGAEPYMGDDSEDSWLVDAEQEDEDAEERNLNIEDFLDFGDGGSEGEDEADKSDDGNTDATPSRRSSMAPSALSDSNTDVHPLLSHLTNNADAVGAFRRNQVNQQLILNGQATQESLAFSNPLYHGTLRGIKHGSLGGAATPLTPERRHKKVMAKSPSEAVMQKRKASGPAADMSQAHKRQRSISDVRTMHL</sequence>
<feature type="compositionally biased region" description="Acidic residues" evidence="1">
    <location>
        <begin position="279"/>
        <end position="288"/>
    </location>
</feature>
<organism evidence="2 3">
    <name type="scientific">Diaporthe eres</name>
    <name type="common">Phomopsis oblonga</name>
    <dbReference type="NCBI Taxonomy" id="83184"/>
    <lineage>
        <taxon>Eukaryota</taxon>
        <taxon>Fungi</taxon>
        <taxon>Dikarya</taxon>
        <taxon>Ascomycota</taxon>
        <taxon>Pezizomycotina</taxon>
        <taxon>Sordariomycetes</taxon>
        <taxon>Sordariomycetidae</taxon>
        <taxon>Diaporthales</taxon>
        <taxon>Diaporthaceae</taxon>
        <taxon>Diaporthe</taxon>
        <taxon>Diaporthe eres species complex</taxon>
    </lineage>
</organism>
<feature type="compositionally biased region" description="Basic residues" evidence="1">
    <location>
        <begin position="1"/>
        <end position="11"/>
    </location>
</feature>
<feature type="compositionally biased region" description="Acidic residues" evidence="1">
    <location>
        <begin position="241"/>
        <end position="254"/>
    </location>
</feature>
<feature type="compositionally biased region" description="Basic residues" evidence="1">
    <location>
        <begin position="22"/>
        <end position="39"/>
    </location>
</feature>
<feature type="compositionally biased region" description="Low complexity" evidence="1">
    <location>
        <begin position="40"/>
        <end position="51"/>
    </location>
</feature>
<dbReference type="Proteomes" id="UP001430848">
    <property type="component" value="Unassembled WGS sequence"/>
</dbReference>
<feature type="compositionally biased region" description="Acidic residues" evidence="1">
    <location>
        <begin position="102"/>
        <end position="124"/>
    </location>
</feature>
<feature type="region of interest" description="Disordered" evidence="1">
    <location>
        <begin position="1"/>
        <end position="339"/>
    </location>
</feature>
<feature type="compositionally biased region" description="Acidic residues" evidence="1">
    <location>
        <begin position="52"/>
        <end position="73"/>
    </location>
</feature>
<evidence type="ECO:0000313" key="2">
    <source>
        <dbReference type="EMBL" id="KAK7729214.1"/>
    </source>
</evidence>
<feature type="region of interest" description="Disordered" evidence="1">
    <location>
        <begin position="445"/>
        <end position="507"/>
    </location>
</feature>
<reference evidence="2 3" key="1">
    <citation type="submission" date="2024-02" db="EMBL/GenBank/DDBJ databases">
        <title>De novo assembly and annotation of 12 fungi associated with fruit tree decline syndrome in Ontario, Canada.</title>
        <authorList>
            <person name="Sulman M."/>
            <person name="Ellouze W."/>
            <person name="Ilyukhin E."/>
        </authorList>
    </citation>
    <scope>NUCLEOTIDE SEQUENCE [LARGE SCALE GENOMIC DNA]</scope>
    <source>
        <strain evidence="2 3">M169</strain>
    </source>
</reference>
<gene>
    <name evidence="2" type="ORF">SLS63_006345</name>
</gene>
<evidence type="ECO:0000256" key="1">
    <source>
        <dbReference type="SAM" id="MobiDB-lite"/>
    </source>
</evidence>
<feature type="compositionally biased region" description="Polar residues" evidence="1">
    <location>
        <begin position="484"/>
        <end position="505"/>
    </location>
</feature>
<feature type="compositionally biased region" description="Polar residues" evidence="1">
    <location>
        <begin position="140"/>
        <end position="149"/>
    </location>
</feature>
<protein>
    <recommendedName>
        <fullName evidence="4">Amidase</fullName>
    </recommendedName>
</protein>
<dbReference type="EMBL" id="JAKNSF020000030">
    <property type="protein sequence ID" value="KAK7729214.1"/>
    <property type="molecule type" value="Genomic_DNA"/>
</dbReference>
<feature type="region of interest" description="Disordered" evidence="1">
    <location>
        <begin position="559"/>
        <end position="618"/>
    </location>
</feature>
<name>A0ABR1P8K3_DIAER</name>
<feature type="compositionally biased region" description="Basic and acidic residues" evidence="1">
    <location>
        <begin position="609"/>
        <end position="618"/>
    </location>
</feature>
<accession>A0ABR1P8K3</accession>
<comment type="caution">
    <text evidence="2">The sequence shown here is derived from an EMBL/GenBank/DDBJ whole genome shotgun (WGS) entry which is preliminary data.</text>
</comment>
<feature type="compositionally biased region" description="Acidic residues" evidence="1">
    <location>
        <begin position="183"/>
        <end position="198"/>
    </location>
</feature>
<evidence type="ECO:0000313" key="3">
    <source>
        <dbReference type="Proteomes" id="UP001430848"/>
    </source>
</evidence>
<evidence type="ECO:0008006" key="4">
    <source>
        <dbReference type="Google" id="ProtNLM"/>
    </source>
</evidence>
<keyword evidence="3" id="KW-1185">Reference proteome</keyword>